<dbReference type="AlphaFoldDB" id="A0A1S7LKW9"/>
<dbReference type="CDD" id="cd01347">
    <property type="entry name" value="ligand_gated_channel"/>
    <property type="match status" value="1"/>
</dbReference>
<dbReference type="PROSITE" id="PS52016">
    <property type="entry name" value="TONB_DEPENDENT_REC_3"/>
    <property type="match status" value="1"/>
</dbReference>
<evidence type="ECO:0000256" key="8">
    <source>
        <dbReference type="PROSITE-ProRule" id="PRU01360"/>
    </source>
</evidence>
<dbReference type="InterPro" id="IPR039426">
    <property type="entry name" value="TonB-dep_rcpt-like"/>
</dbReference>
<keyword evidence="6 8" id="KW-0472">Membrane</keyword>
<sequence length="658" mass="72995">MSARRTALLALTITAALPVSYLHAGSHTLEETVVTASRFEEAKALVPANVSIINRPQIAQSSATNVPELLRSESGLFISDITGNGRSYRVDLRGFGATGGSNTLVLVDGRRINAPDLSGTDWSLIPLDRVARIEIIRGGGAAVLYGENASGGVINIITQPGEETKRTLKLSGGSYNSGDVSLTWSGSTERTQYALQMRYATSDGYRDNSDSESRDLGINLTHAVADNALVHLKAGIHRDDTGLPGSLRESQLATMDRTAAANANDYSETADGYLHITPEIDLNEAINLSSDLSMRRRNVHSYATFTGGSFDGETRMDMLGFAPRLKWNGHLAHHLNRLILGGDLEYAKSRIHNNSSFFGNTTLGNYRMRKRSLGLFVQNRLSIRDNLHLDAGYRYSQARYGFDPGTPGTTTMRANSYSVGLRHALDDKTSLFARYDRSFRFPLLDEMFNFFTNTIDSNLKAQHANTMELGLNHRFIPELGMDLTLFNIDTSNEIYFDPNLFSNRNMDGEVRRSGVELTLKRDWQQGGISLGYTYLRARLRHGLYDGNKLPTPPEHKANLRGHWQFDQGLRLTGDLQVVGKRGFEGDYKGEIGEQGGHFVANMGLRYPLWDKRVNLMVDIKNITNNHYADYLAMGTFPTERGYMPAPTRHLTVGLSSTF</sequence>
<dbReference type="Pfam" id="PF07715">
    <property type="entry name" value="Plug"/>
    <property type="match status" value="1"/>
</dbReference>
<keyword evidence="13" id="KW-0675">Receptor</keyword>
<dbReference type="PANTHER" id="PTHR30069">
    <property type="entry name" value="TONB-DEPENDENT OUTER MEMBRANE RECEPTOR"/>
    <property type="match status" value="1"/>
</dbReference>
<accession>A0A1S7LKW9</accession>
<evidence type="ECO:0000256" key="9">
    <source>
        <dbReference type="RuleBase" id="RU003357"/>
    </source>
</evidence>
<evidence type="ECO:0000256" key="2">
    <source>
        <dbReference type="ARBA" id="ARBA00022448"/>
    </source>
</evidence>
<evidence type="ECO:0000256" key="1">
    <source>
        <dbReference type="ARBA" id="ARBA00004571"/>
    </source>
</evidence>
<keyword evidence="5 9" id="KW-0798">TonB box</keyword>
<dbReference type="GO" id="GO:0044718">
    <property type="term" value="P:siderophore transmembrane transport"/>
    <property type="evidence" value="ECO:0007669"/>
    <property type="project" value="TreeGrafter"/>
</dbReference>
<evidence type="ECO:0000256" key="10">
    <source>
        <dbReference type="SAM" id="SignalP"/>
    </source>
</evidence>
<dbReference type="EMBL" id="LO017727">
    <property type="protein sequence ID" value="CRH07043.1"/>
    <property type="molecule type" value="Genomic_DNA"/>
</dbReference>
<dbReference type="PANTHER" id="PTHR30069:SF27">
    <property type="entry name" value="BLL4766 PROTEIN"/>
    <property type="match status" value="1"/>
</dbReference>
<keyword evidence="7 8" id="KW-0998">Cell outer membrane</keyword>
<dbReference type="InterPro" id="IPR036942">
    <property type="entry name" value="Beta-barrel_TonB_sf"/>
</dbReference>
<dbReference type="Gene3D" id="2.170.130.10">
    <property type="entry name" value="TonB-dependent receptor, plug domain"/>
    <property type="match status" value="1"/>
</dbReference>
<evidence type="ECO:0000259" key="12">
    <source>
        <dbReference type="Pfam" id="PF07715"/>
    </source>
</evidence>
<feature type="chain" id="PRO_5010523808" evidence="10">
    <location>
        <begin position="25"/>
        <end position="658"/>
    </location>
</feature>
<keyword evidence="10" id="KW-0732">Signal</keyword>
<dbReference type="InterPro" id="IPR000531">
    <property type="entry name" value="Beta-barrel_TonB"/>
</dbReference>
<evidence type="ECO:0000313" key="13">
    <source>
        <dbReference type="EMBL" id="CRH07043.1"/>
    </source>
</evidence>
<comment type="similarity">
    <text evidence="8 9">Belongs to the TonB-dependent receptor family.</text>
</comment>
<evidence type="ECO:0000256" key="5">
    <source>
        <dbReference type="ARBA" id="ARBA00023077"/>
    </source>
</evidence>
<dbReference type="Pfam" id="PF00593">
    <property type="entry name" value="TonB_dep_Rec_b-barrel"/>
    <property type="match status" value="1"/>
</dbReference>
<dbReference type="InterPro" id="IPR037066">
    <property type="entry name" value="Plug_dom_sf"/>
</dbReference>
<evidence type="ECO:0000256" key="3">
    <source>
        <dbReference type="ARBA" id="ARBA00022452"/>
    </source>
</evidence>
<feature type="domain" description="TonB-dependent receptor-like beta-barrel" evidence="11">
    <location>
        <begin position="210"/>
        <end position="622"/>
    </location>
</feature>
<keyword evidence="2 8" id="KW-0813">Transport</keyword>
<evidence type="ECO:0000259" key="11">
    <source>
        <dbReference type="Pfam" id="PF00593"/>
    </source>
</evidence>
<feature type="domain" description="TonB-dependent receptor plug" evidence="12">
    <location>
        <begin position="46"/>
        <end position="153"/>
    </location>
</feature>
<keyword evidence="3 8" id="KW-1134">Transmembrane beta strand</keyword>
<reference evidence="13" key="1">
    <citation type="submission" date="2015-04" db="EMBL/GenBank/DDBJ databases">
        <authorList>
            <person name="Syromyatnikov M.Y."/>
            <person name="Popov V.N."/>
        </authorList>
    </citation>
    <scope>NUCLEOTIDE SEQUENCE</scope>
    <source>
        <strain evidence="13">MO-1</strain>
    </source>
</reference>
<dbReference type="Gene3D" id="2.40.170.20">
    <property type="entry name" value="TonB-dependent receptor, beta-barrel domain"/>
    <property type="match status" value="1"/>
</dbReference>
<evidence type="ECO:0000256" key="7">
    <source>
        <dbReference type="ARBA" id="ARBA00023237"/>
    </source>
</evidence>
<name>A0A1S7LKW9_MAGMO</name>
<keyword evidence="4 8" id="KW-0812">Transmembrane</keyword>
<comment type="subcellular location">
    <subcellularLocation>
        <location evidence="1 8">Cell outer membrane</location>
        <topology evidence="1 8">Multi-pass membrane protein</topology>
    </subcellularLocation>
</comment>
<dbReference type="InterPro" id="IPR012910">
    <property type="entry name" value="Plug_dom"/>
</dbReference>
<organism evidence="13">
    <name type="scientific">Magnetococcus massalia (strain MO-1)</name>
    <dbReference type="NCBI Taxonomy" id="451514"/>
    <lineage>
        <taxon>Bacteria</taxon>
        <taxon>Pseudomonadati</taxon>
        <taxon>Pseudomonadota</taxon>
        <taxon>Magnetococcia</taxon>
        <taxon>Magnetococcales</taxon>
        <taxon>Magnetococcaceae</taxon>
        <taxon>Magnetococcus</taxon>
    </lineage>
</organism>
<gene>
    <name evidence="13" type="ORF">MAGMO_2896</name>
</gene>
<proteinExistence type="inferred from homology"/>
<dbReference type="GO" id="GO:0015344">
    <property type="term" value="F:siderophore uptake transmembrane transporter activity"/>
    <property type="evidence" value="ECO:0007669"/>
    <property type="project" value="TreeGrafter"/>
</dbReference>
<dbReference type="SUPFAM" id="SSF56935">
    <property type="entry name" value="Porins"/>
    <property type="match status" value="1"/>
</dbReference>
<evidence type="ECO:0000256" key="4">
    <source>
        <dbReference type="ARBA" id="ARBA00022692"/>
    </source>
</evidence>
<protein>
    <submittedName>
        <fullName evidence="13">Putative TonB-dependent receptor</fullName>
    </submittedName>
</protein>
<dbReference type="GO" id="GO:0009279">
    <property type="term" value="C:cell outer membrane"/>
    <property type="evidence" value="ECO:0007669"/>
    <property type="project" value="UniProtKB-SubCell"/>
</dbReference>
<feature type="signal peptide" evidence="10">
    <location>
        <begin position="1"/>
        <end position="24"/>
    </location>
</feature>
<evidence type="ECO:0000256" key="6">
    <source>
        <dbReference type="ARBA" id="ARBA00023136"/>
    </source>
</evidence>